<keyword evidence="2" id="KW-1185">Reference proteome</keyword>
<dbReference type="Proteomes" id="UP001212997">
    <property type="component" value="Unassembled WGS sequence"/>
</dbReference>
<dbReference type="AlphaFoldDB" id="A0AAD5YNQ1"/>
<comment type="caution">
    <text evidence="1">The sequence shown here is derived from an EMBL/GenBank/DDBJ whole genome shotgun (WGS) entry which is preliminary data.</text>
</comment>
<evidence type="ECO:0000313" key="2">
    <source>
        <dbReference type="Proteomes" id="UP001212997"/>
    </source>
</evidence>
<protein>
    <recommendedName>
        <fullName evidence="3">F-box domain-containing protein</fullName>
    </recommendedName>
</protein>
<evidence type="ECO:0000313" key="1">
    <source>
        <dbReference type="EMBL" id="KAJ3491505.1"/>
    </source>
</evidence>
<sequence>MRRLRLRLRFPRRDRSHSTKLHHAHLPPELILYTLQKFVPRQPEESPGVRGNAHRTLYNVALVCHSWHQVGVELLYGNVVLPESRSLDLFIRTIESSPALAGLVKSMSMIDVQEDLVIANALDCSDPMSVNAFYVPQTTISSLNIAFKTCENLTFLSVAFSRSVPFYTRGKDIMSGPTWRTSRLRMLSLSGSALEIMLTHFALPLLEVLCLRDFEFSGNIRFHQLKRLHTLRLYQPFRRGTTRPIDIASFQTVFPNLRTYELYKDGPSTPLIDIGIFNGIPKLEHASFVECPTVRKFELVKGCDTLRTLRSFTLGVIHGDRDGSLEDSFATWRLPPSLETLTLLIGVPRGGAPPVYPLDIVVQLLRHNIQPHTPFPLRKLKLGIQSTKRNDSPLPSYYLRTLDTITDLCKSVGIVLEMTQIDFSYWIAGEMEKTP</sequence>
<accession>A0AAD5YNQ1</accession>
<evidence type="ECO:0008006" key="3">
    <source>
        <dbReference type="Google" id="ProtNLM"/>
    </source>
</evidence>
<dbReference type="EMBL" id="JANAWD010000011">
    <property type="protein sequence ID" value="KAJ3491505.1"/>
    <property type="molecule type" value="Genomic_DNA"/>
</dbReference>
<dbReference type="SUPFAM" id="SSF52058">
    <property type="entry name" value="L domain-like"/>
    <property type="match status" value="1"/>
</dbReference>
<gene>
    <name evidence="1" type="ORF">NLI96_g640</name>
</gene>
<reference evidence="1" key="1">
    <citation type="submission" date="2022-07" db="EMBL/GenBank/DDBJ databases">
        <title>Genome Sequence of Physisporinus lineatus.</title>
        <authorList>
            <person name="Buettner E."/>
        </authorList>
    </citation>
    <scope>NUCLEOTIDE SEQUENCE</scope>
    <source>
        <strain evidence="1">VT162</strain>
    </source>
</reference>
<dbReference type="Gene3D" id="3.80.10.10">
    <property type="entry name" value="Ribonuclease Inhibitor"/>
    <property type="match status" value="1"/>
</dbReference>
<proteinExistence type="predicted"/>
<organism evidence="1 2">
    <name type="scientific">Meripilus lineatus</name>
    <dbReference type="NCBI Taxonomy" id="2056292"/>
    <lineage>
        <taxon>Eukaryota</taxon>
        <taxon>Fungi</taxon>
        <taxon>Dikarya</taxon>
        <taxon>Basidiomycota</taxon>
        <taxon>Agaricomycotina</taxon>
        <taxon>Agaricomycetes</taxon>
        <taxon>Polyporales</taxon>
        <taxon>Meripilaceae</taxon>
        <taxon>Meripilus</taxon>
    </lineage>
</organism>
<name>A0AAD5YNQ1_9APHY</name>
<dbReference type="InterPro" id="IPR032675">
    <property type="entry name" value="LRR_dom_sf"/>
</dbReference>